<dbReference type="Proteomes" id="UP000001878">
    <property type="component" value="Segment"/>
</dbReference>
<reference evidence="2 3" key="1">
    <citation type="journal article" date="2009" name="Gene">
        <title>Genome of a virulent bacteriophage Lb338-1 that lyses the probiotic Lactobacillus paracasei cheese strain.</title>
        <authorList>
            <person name="Alemayehu D."/>
            <person name="Ross R.P."/>
            <person name="O'Sullivan O."/>
            <person name="Coffey A."/>
            <person name="Stanton C."/>
            <person name="Fitzgerald G.F."/>
            <person name="McAuliffe O."/>
        </authorList>
    </citation>
    <scope>NUCLEOTIDE SEQUENCE [LARGE SCALE GENOMIC DNA]</scope>
    <source>
        <strain evidence="2">Lb338-1</strain>
    </source>
</reference>
<gene>
    <name evidence="2" type="ORF">lb338_phage_156</name>
</gene>
<dbReference type="OrthoDB" id="15139at10239"/>
<dbReference type="GeneID" id="7751011"/>
<evidence type="ECO:0000256" key="1">
    <source>
        <dbReference type="SAM" id="MobiDB-lite"/>
    </source>
</evidence>
<feature type="region of interest" description="Disordered" evidence="1">
    <location>
        <begin position="35"/>
        <end position="54"/>
    </location>
</feature>
<sequence length="222" mass="25489">MKVVTMSNVRPRDVDALIVKYKHLLSAVYNEQKGRFDHKSDKNSPKGESPKGNLNYTKDQLALIKPKSSQDELMSYILYQFILLVKEYDPQSGVDFPGYIKTKLYLRTRHSYIKKLFAHKGKEELEDMNQDDYAGPGHVDNVAYQRIQYITGANDLTSDLATTGLEHAIMASWMEGNTGRKESFDYAKGITKCNQVEFDNAYTKLEGRLYERAKELNLINKD</sequence>
<evidence type="ECO:0000313" key="2">
    <source>
        <dbReference type="EMBL" id="ACO37077.1"/>
    </source>
</evidence>
<dbReference type="RefSeq" id="YP_002790835.1">
    <property type="nucleotide sequence ID" value="NC_012530.1"/>
</dbReference>
<proteinExistence type="predicted"/>
<keyword evidence="3" id="KW-1185">Reference proteome</keyword>
<dbReference type="EMBL" id="FJ822135">
    <property type="protein sequence ID" value="ACO37077.1"/>
    <property type="molecule type" value="Genomic_DNA"/>
</dbReference>
<name>C1KFR6_9CAUD</name>
<evidence type="ECO:0000313" key="3">
    <source>
        <dbReference type="Proteomes" id="UP000001878"/>
    </source>
</evidence>
<accession>C1KFR6</accession>
<organism evidence="2 3">
    <name type="scientific">Lactobacillus phage Lb338-1</name>
    <dbReference type="NCBI Taxonomy" id="2892342"/>
    <lineage>
        <taxon>Viruses</taxon>
        <taxon>Duplodnaviria</taxon>
        <taxon>Heunggongvirae</taxon>
        <taxon>Uroviricota</taxon>
        <taxon>Caudoviricetes</taxon>
        <taxon>Herelleviridae</taxon>
        <taxon>Mooreparkvirus</taxon>
        <taxon>Mooreparkvirus Lb3381</taxon>
    </lineage>
</organism>
<protein>
    <submittedName>
        <fullName evidence="2">Putative sigma factor</fullName>
    </submittedName>
</protein>
<dbReference type="KEGG" id="vg:7751011"/>
<feature type="compositionally biased region" description="Basic and acidic residues" evidence="1">
    <location>
        <begin position="35"/>
        <end position="49"/>
    </location>
</feature>